<evidence type="ECO:0000256" key="1">
    <source>
        <dbReference type="SAM" id="MobiDB-lite"/>
    </source>
</evidence>
<evidence type="ECO:0000313" key="3">
    <source>
        <dbReference type="Proteomes" id="UP001567538"/>
    </source>
</evidence>
<gene>
    <name evidence="2" type="ORF">AAHA92_00313</name>
</gene>
<organism evidence="2 3">
    <name type="scientific">Salvia divinorum</name>
    <name type="common">Maria pastora</name>
    <name type="synonym">Diviner's sage</name>
    <dbReference type="NCBI Taxonomy" id="28513"/>
    <lineage>
        <taxon>Eukaryota</taxon>
        <taxon>Viridiplantae</taxon>
        <taxon>Streptophyta</taxon>
        <taxon>Embryophyta</taxon>
        <taxon>Tracheophyta</taxon>
        <taxon>Spermatophyta</taxon>
        <taxon>Magnoliopsida</taxon>
        <taxon>eudicotyledons</taxon>
        <taxon>Gunneridae</taxon>
        <taxon>Pentapetalae</taxon>
        <taxon>asterids</taxon>
        <taxon>lamiids</taxon>
        <taxon>Lamiales</taxon>
        <taxon>Lamiaceae</taxon>
        <taxon>Nepetoideae</taxon>
        <taxon>Mentheae</taxon>
        <taxon>Salviinae</taxon>
        <taxon>Salvia</taxon>
        <taxon>Salvia subgen. Calosphace</taxon>
    </lineage>
</organism>
<dbReference type="EMBL" id="JBEAFC010000001">
    <property type="protein sequence ID" value="KAL1568738.1"/>
    <property type="molecule type" value="Genomic_DNA"/>
</dbReference>
<sequence>MSNLGKKATDDDDVEQLLREAHDDVLLKFSVNSHTARGSAAAAIDPDLDRRFQALKKPQKLTKKRDDSLKKTPKEADAPAADDDLYSRFAALKTSLPSNSSNFTRNEVVEEQEDDEDEVEKLIRWATDAARLDPSPPSEDDDCEDDSSNDDDDDDEDDGASRGEKGKRK</sequence>
<feature type="compositionally biased region" description="Basic and acidic residues" evidence="1">
    <location>
        <begin position="64"/>
        <end position="77"/>
    </location>
</feature>
<feature type="compositionally biased region" description="Basic residues" evidence="1">
    <location>
        <begin position="54"/>
        <end position="63"/>
    </location>
</feature>
<feature type="region of interest" description="Disordered" evidence="1">
    <location>
        <begin position="96"/>
        <end position="169"/>
    </location>
</feature>
<feature type="compositionally biased region" description="Basic and acidic residues" evidence="1">
    <location>
        <begin position="159"/>
        <end position="169"/>
    </location>
</feature>
<comment type="caution">
    <text evidence="2">The sequence shown here is derived from an EMBL/GenBank/DDBJ whole genome shotgun (WGS) entry which is preliminary data.</text>
</comment>
<accession>A0ABD1IJ57</accession>
<name>A0ABD1IJ57_SALDI</name>
<protein>
    <submittedName>
        <fullName evidence="2">Uncharacterized protein</fullName>
    </submittedName>
</protein>
<evidence type="ECO:0000313" key="2">
    <source>
        <dbReference type="EMBL" id="KAL1568738.1"/>
    </source>
</evidence>
<feature type="compositionally biased region" description="Acidic residues" evidence="1">
    <location>
        <begin position="109"/>
        <end position="119"/>
    </location>
</feature>
<feature type="compositionally biased region" description="Acidic residues" evidence="1">
    <location>
        <begin position="138"/>
        <end position="158"/>
    </location>
</feature>
<proteinExistence type="predicted"/>
<feature type="region of interest" description="Disordered" evidence="1">
    <location>
        <begin position="54"/>
        <end position="83"/>
    </location>
</feature>
<dbReference type="Proteomes" id="UP001567538">
    <property type="component" value="Unassembled WGS sequence"/>
</dbReference>
<dbReference type="AlphaFoldDB" id="A0ABD1IJ57"/>
<reference evidence="2 3" key="1">
    <citation type="submission" date="2024-06" db="EMBL/GenBank/DDBJ databases">
        <title>A chromosome level genome sequence of Diviner's sage (Salvia divinorum).</title>
        <authorList>
            <person name="Ford S.A."/>
            <person name="Ro D.-K."/>
            <person name="Ness R.W."/>
            <person name="Phillips M.A."/>
        </authorList>
    </citation>
    <scope>NUCLEOTIDE SEQUENCE [LARGE SCALE GENOMIC DNA]</scope>
    <source>
        <strain evidence="2">SAF-2024a</strain>
        <tissue evidence="2">Leaf</tissue>
    </source>
</reference>
<feature type="compositionally biased region" description="Polar residues" evidence="1">
    <location>
        <begin position="96"/>
        <end position="105"/>
    </location>
</feature>
<keyword evidence="3" id="KW-1185">Reference proteome</keyword>